<dbReference type="PRINTS" id="PR00625">
    <property type="entry name" value="JDOMAIN"/>
</dbReference>
<dbReference type="Gene3D" id="2.60.260.20">
    <property type="entry name" value="Urease metallochaperone UreE, N-terminal domain"/>
    <property type="match status" value="2"/>
</dbReference>
<feature type="compositionally biased region" description="Low complexity" evidence="7">
    <location>
        <begin position="65"/>
        <end position="75"/>
    </location>
</feature>
<gene>
    <name evidence="10" type="ORF">CDCA_CDCA14G3923</name>
</gene>
<dbReference type="CDD" id="cd10747">
    <property type="entry name" value="DnaJ_C"/>
    <property type="match status" value="1"/>
</dbReference>
<dbReference type="GO" id="GO:0042026">
    <property type="term" value="P:protein refolding"/>
    <property type="evidence" value="ECO:0007669"/>
    <property type="project" value="TreeGrafter"/>
</dbReference>
<evidence type="ECO:0000256" key="6">
    <source>
        <dbReference type="PROSITE-ProRule" id="PRU00546"/>
    </source>
</evidence>
<dbReference type="PROSITE" id="PS50076">
    <property type="entry name" value="DNAJ_2"/>
    <property type="match status" value="1"/>
</dbReference>
<dbReference type="SUPFAM" id="SSF46565">
    <property type="entry name" value="Chaperone J-domain"/>
    <property type="match status" value="1"/>
</dbReference>
<dbReference type="SUPFAM" id="SSF49493">
    <property type="entry name" value="HSP40/DnaJ peptide-binding domain"/>
    <property type="match status" value="2"/>
</dbReference>
<dbReference type="Gene3D" id="2.10.230.10">
    <property type="entry name" value="Heat shock protein DnaJ, cysteine-rich domain"/>
    <property type="match status" value="1"/>
</dbReference>
<dbReference type="EMBL" id="JANCYW010000014">
    <property type="protein sequence ID" value="KAK4537898.1"/>
    <property type="molecule type" value="Genomic_DNA"/>
</dbReference>
<reference evidence="10 11" key="1">
    <citation type="submission" date="2022-07" db="EMBL/GenBank/DDBJ databases">
        <title>Genome-wide signatures of adaptation to extreme environments.</title>
        <authorList>
            <person name="Cho C.H."/>
            <person name="Yoon H.S."/>
        </authorList>
    </citation>
    <scope>NUCLEOTIDE SEQUENCE [LARGE SCALE GENOMIC DNA]</scope>
    <source>
        <strain evidence="10 11">DBV 063 E5</strain>
    </source>
</reference>
<dbReference type="FunFam" id="2.60.260.20:FF:000005">
    <property type="entry name" value="Chaperone protein dnaJ 1, mitochondrial"/>
    <property type="match status" value="1"/>
</dbReference>
<keyword evidence="3 6" id="KW-0863">Zinc-finger</keyword>
<dbReference type="GO" id="GO:0009408">
    <property type="term" value="P:response to heat"/>
    <property type="evidence" value="ECO:0007669"/>
    <property type="project" value="InterPro"/>
</dbReference>
<dbReference type="Pfam" id="PF00684">
    <property type="entry name" value="DnaJ_CXXCXGXG"/>
    <property type="match status" value="1"/>
</dbReference>
<protein>
    <submittedName>
        <fullName evidence="10">Uncharacterized protein</fullName>
    </submittedName>
</protein>
<feature type="compositionally biased region" description="Low complexity" evidence="7">
    <location>
        <begin position="48"/>
        <end position="57"/>
    </location>
</feature>
<sequence length="473" mass="50618">MLPPRMVAFVTPLPHGTAAHRLRYPSICSTGAFTTGRPGTAPPDRRPASAPRSARAAPHTRRRQTSTTTTTTTQHALTRLRAEDDYYARLGVSRGASQDEIRRAFRNLARKTHPDVNKAPDAKEKFQKIAEAYEVLSDDNMRQRYDTFGEAGVKGAAAAEGGSPFVDLSDLGLGDIFDQFFGGGMGMGATGRRSRGGQRNGPEAGDNLRLDLEVDFDKAIFGGDEKVRISHLEKCDTCSGSGTKPGSSARTCNMCGGAGVVTQVARTPLGAFQSTQTCPQCRGAGEMVEDYCGTCGGRGRVQVQKQLMLNIPAGVDDGSRLRVRSEGDAGVRGGPPGDLYVYIKVKAHPEFRREGQDIYADVSVSYLDAILGRRLHVNTVHGAVDVQLPAGTQPGTVLRIADKGVPKLGAPNRRGSHYINVKVTIPRQLSDKERALIEQLDQLSGGGENGAGSGSASEDRRRGGIFGGFRPRI</sequence>
<feature type="region of interest" description="Disordered" evidence="7">
    <location>
        <begin position="33"/>
        <end position="75"/>
    </location>
</feature>
<dbReference type="GO" id="GO:0008270">
    <property type="term" value="F:zinc ion binding"/>
    <property type="evidence" value="ECO:0007669"/>
    <property type="project" value="UniProtKB-KW"/>
</dbReference>
<dbReference type="GO" id="GO:0051082">
    <property type="term" value="F:unfolded protein binding"/>
    <property type="evidence" value="ECO:0007669"/>
    <property type="project" value="InterPro"/>
</dbReference>
<feature type="domain" description="J" evidence="8">
    <location>
        <begin position="85"/>
        <end position="149"/>
    </location>
</feature>
<dbReference type="Pfam" id="PF01556">
    <property type="entry name" value="DnaJ_C"/>
    <property type="match status" value="1"/>
</dbReference>
<evidence type="ECO:0000313" key="11">
    <source>
        <dbReference type="Proteomes" id="UP001301350"/>
    </source>
</evidence>
<evidence type="ECO:0000256" key="7">
    <source>
        <dbReference type="SAM" id="MobiDB-lite"/>
    </source>
</evidence>
<evidence type="ECO:0000256" key="1">
    <source>
        <dbReference type="ARBA" id="ARBA00022723"/>
    </source>
</evidence>
<dbReference type="PANTHER" id="PTHR43096:SF10">
    <property type="entry name" value="CHAPERONE PROTEIN DNAJ A6, CHLOROPLASTIC"/>
    <property type="match status" value="1"/>
</dbReference>
<keyword evidence="11" id="KW-1185">Reference proteome</keyword>
<dbReference type="CDD" id="cd06257">
    <property type="entry name" value="DnaJ"/>
    <property type="match status" value="1"/>
</dbReference>
<comment type="caution">
    <text evidence="10">The sequence shown here is derived from an EMBL/GenBank/DDBJ whole genome shotgun (WGS) entry which is preliminary data.</text>
</comment>
<dbReference type="GO" id="GO:0031072">
    <property type="term" value="F:heat shock protein binding"/>
    <property type="evidence" value="ECO:0007669"/>
    <property type="project" value="InterPro"/>
</dbReference>
<dbReference type="InterPro" id="IPR018253">
    <property type="entry name" value="DnaJ_domain_CS"/>
</dbReference>
<dbReference type="FunFam" id="2.60.260.20:FF:000009">
    <property type="entry name" value="Putative Mitochondrial DnaJ chaperone"/>
    <property type="match status" value="1"/>
</dbReference>
<dbReference type="AlphaFoldDB" id="A0AAV9IZY4"/>
<dbReference type="Proteomes" id="UP001301350">
    <property type="component" value="Unassembled WGS sequence"/>
</dbReference>
<dbReference type="SUPFAM" id="SSF57938">
    <property type="entry name" value="DnaJ/Hsp40 cysteine-rich domain"/>
    <property type="match status" value="1"/>
</dbReference>
<dbReference type="InterPro" id="IPR008971">
    <property type="entry name" value="HSP40/DnaJ_pept-bd"/>
</dbReference>
<dbReference type="GO" id="GO:0005524">
    <property type="term" value="F:ATP binding"/>
    <property type="evidence" value="ECO:0007669"/>
    <property type="project" value="InterPro"/>
</dbReference>
<keyword evidence="1 6" id="KW-0479">Metal-binding</keyword>
<feature type="region of interest" description="Disordered" evidence="7">
    <location>
        <begin position="441"/>
        <end position="473"/>
    </location>
</feature>
<feature type="compositionally biased region" description="Gly residues" evidence="7">
    <location>
        <begin position="444"/>
        <end position="453"/>
    </location>
</feature>
<dbReference type="HAMAP" id="MF_01152">
    <property type="entry name" value="DnaJ"/>
    <property type="match status" value="1"/>
</dbReference>
<evidence type="ECO:0000313" key="10">
    <source>
        <dbReference type="EMBL" id="KAK4537898.1"/>
    </source>
</evidence>
<dbReference type="InterPro" id="IPR001305">
    <property type="entry name" value="HSP_DnaJ_Cys-rich_dom"/>
</dbReference>
<dbReference type="Pfam" id="PF00226">
    <property type="entry name" value="DnaJ"/>
    <property type="match status" value="1"/>
</dbReference>
<dbReference type="FunFam" id="2.10.230.10:FF:000002">
    <property type="entry name" value="Molecular chaperone DnaJ"/>
    <property type="match status" value="1"/>
</dbReference>
<evidence type="ECO:0000256" key="2">
    <source>
        <dbReference type="ARBA" id="ARBA00022737"/>
    </source>
</evidence>
<dbReference type="Gene3D" id="1.10.287.110">
    <property type="entry name" value="DnaJ domain"/>
    <property type="match status" value="1"/>
</dbReference>
<evidence type="ECO:0000256" key="3">
    <source>
        <dbReference type="ARBA" id="ARBA00022771"/>
    </source>
</evidence>
<feature type="domain" description="CR-type" evidence="9">
    <location>
        <begin position="222"/>
        <end position="304"/>
    </location>
</feature>
<keyword evidence="2" id="KW-0677">Repeat</keyword>
<proteinExistence type="inferred from homology"/>
<evidence type="ECO:0000256" key="5">
    <source>
        <dbReference type="ARBA" id="ARBA00023186"/>
    </source>
</evidence>
<dbReference type="NCBIfam" id="TIGR02349">
    <property type="entry name" value="DnaJ_bact"/>
    <property type="match status" value="1"/>
</dbReference>
<keyword evidence="5" id="KW-0143">Chaperone</keyword>
<evidence type="ECO:0000259" key="9">
    <source>
        <dbReference type="PROSITE" id="PS51188"/>
    </source>
</evidence>
<dbReference type="InterPro" id="IPR036869">
    <property type="entry name" value="J_dom_sf"/>
</dbReference>
<dbReference type="PROSITE" id="PS51188">
    <property type="entry name" value="ZF_CR"/>
    <property type="match status" value="1"/>
</dbReference>
<dbReference type="InterPro" id="IPR036410">
    <property type="entry name" value="HSP_DnaJ_Cys-rich_dom_sf"/>
</dbReference>
<dbReference type="NCBIfam" id="NF008035">
    <property type="entry name" value="PRK10767.1"/>
    <property type="match status" value="1"/>
</dbReference>
<feature type="zinc finger region" description="CR-type" evidence="6">
    <location>
        <begin position="222"/>
        <end position="304"/>
    </location>
</feature>
<dbReference type="PROSITE" id="PS00636">
    <property type="entry name" value="DNAJ_1"/>
    <property type="match status" value="1"/>
</dbReference>
<dbReference type="InterPro" id="IPR012724">
    <property type="entry name" value="DnaJ"/>
</dbReference>
<dbReference type="InterPro" id="IPR002939">
    <property type="entry name" value="DnaJ_C"/>
</dbReference>
<dbReference type="InterPro" id="IPR001623">
    <property type="entry name" value="DnaJ_domain"/>
</dbReference>
<organism evidence="10 11">
    <name type="scientific">Cyanidium caldarium</name>
    <name type="common">Red alga</name>
    <dbReference type="NCBI Taxonomy" id="2771"/>
    <lineage>
        <taxon>Eukaryota</taxon>
        <taxon>Rhodophyta</taxon>
        <taxon>Bangiophyceae</taxon>
        <taxon>Cyanidiales</taxon>
        <taxon>Cyanidiaceae</taxon>
        <taxon>Cyanidium</taxon>
    </lineage>
</organism>
<dbReference type="GO" id="GO:0005737">
    <property type="term" value="C:cytoplasm"/>
    <property type="evidence" value="ECO:0007669"/>
    <property type="project" value="TreeGrafter"/>
</dbReference>
<dbReference type="SMART" id="SM00271">
    <property type="entry name" value="DnaJ"/>
    <property type="match status" value="1"/>
</dbReference>
<evidence type="ECO:0000256" key="4">
    <source>
        <dbReference type="ARBA" id="ARBA00022833"/>
    </source>
</evidence>
<name>A0AAV9IZY4_CYACA</name>
<dbReference type="CDD" id="cd10719">
    <property type="entry name" value="DnaJ_zf"/>
    <property type="match status" value="1"/>
</dbReference>
<keyword evidence="4 6" id="KW-0862">Zinc</keyword>
<accession>A0AAV9IZY4</accession>
<dbReference type="PANTHER" id="PTHR43096">
    <property type="entry name" value="DNAJ HOMOLOG 1, MITOCHONDRIAL-RELATED"/>
    <property type="match status" value="1"/>
</dbReference>
<evidence type="ECO:0000259" key="8">
    <source>
        <dbReference type="PROSITE" id="PS50076"/>
    </source>
</evidence>